<keyword evidence="2" id="KW-1185">Reference proteome</keyword>
<sequence>MQSKKQTPLKIILPMFFKKKKKILTQQEFLGMIKEKLPLSVDKLKVSYYSADSLLMEYKNNEFVFNYVNEYNNYVTDSLSIDVIFAIIRSNFLTYIELPKVNSEKIFPRIENQQFIKESVKNIFAFDNVVYNKLNEELYVLFVHEYKGKVIPVQKSDLVDLNYSLDELWQKATLNLNNLPNIQSHDTEGLFRITAGGLYESSFILLDLLLKREFAVSGDIVVALPTRDTLFITGSEDQENLSKLRDTIDNMKKEGCSIISEKLFVLNDYNKFVIFEQNGTVDGLLSENEFAELIIKKLGERIEGLKVISQDRLQIITEYRNQELSYKYNKCYEEYTNHPQALEQIMNSYLNVTYDTHMYIGVSVESSKIFPIIRNKKFLDVVSESEQNFEKIIYDSYNEELLVFYIENRENSIYFIRRPDMIHLSYSLEDLKAKALENFTADWNVEIAGDEHLYEVTSKGKEASSLILLEIWKQDYFSLIGDIVIAIPYPNKVYVTGSEDQTNLLKISDLINEMKKDWYPIISDKLLVYRGKHFEVLE</sequence>
<protein>
    <recommendedName>
        <fullName evidence="3">DUF1444 family protein</fullName>
    </recommendedName>
</protein>
<gene>
    <name evidence="1" type="ORF">IW19_01240</name>
</gene>
<organism evidence="1 2">
    <name type="scientific">Flavobacterium reichenbachii</name>
    <dbReference type="NCBI Taxonomy" id="362418"/>
    <lineage>
        <taxon>Bacteria</taxon>
        <taxon>Pseudomonadati</taxon>
        <taxon>Bacteroidota</taxon>
        <taxon>Flavobacteriia</taxon>
        <taxon>Flavobacteriales</taxon>
        <taxon>Flavobacteriaceae</taxon>
        <taxon>Flavobacterium</taxon>
    </lineage>
</organism>
<evidence type="ECO:0008006" key="3">
    <source>
        <dbReference type="Google" id="ProtNLM"/>
    </source>
</evidence>
<comment type="caution">
    <text evidence="1">The sequence shown here is derived from an EMBL/GenBank/DDBJ whole genome shotgun (WGS) entry which is preliminary data.</text>
</comment>
<evidence type="ECO:0000313" key="1">
    <source>
        <dbReference type="EMBL" id="KFF04230.1"/>
    </source>
</evidence>
<dbReference type="eggNOG" id="COG4848">
    <property type="taxonomic scope" value="Bacteria"/>
</dbReference>
<accession>A0A085ZIG6</accession>
<dbReference type="RefSeq" id="WP_051892420.1">
    <property type="nucleotide sequence ID" value="NZ_JPRL01000001.1"/>
</dbReference>
<reference evidence="1 2" key="1">
    <citation type="submission" date="2014-07" db="EMBL/GenBank/DDBJ databases">
        <title>Genome of Flavobacterium reichenbachii LMG 25512.</title>
        <authorList>
            <person name="Stropko S.J."/>
            <person name="Pipes S.E."/>
            <person name="Newman J.D."/>
        </authorList>
    </citation>
    <scope>NUCLEOTIDE SEQUENCE [LARGE SCALE GENOMIC DNA]</scope>
    <source>
        <strain evidence="1 2">LMG 25512</strain>
    </source>
</reference>
<dbReference type="STRING" id="362418.IW19_01240"/>
<name>A0A085ZIG6_9FLAO</name>
<dbReference type="AlphaFoldDB" id="A0A085ZIG6"/>
<proteinExistence type="predicted"/>
<evidence type="ECO:0000313" key="2">
    <source>
        <dbReference type="Proteomes" id="UP000028715"/>
    </source>
</evidence>
<dbReference type="Proteomes" id="UP000028715">
    <property type="component" value="Unassembled WGS sequence"/>
</dbReference>
<dbReference type="EMBL" id="JPRL01000001">
    <property type="protein sequence ID" value="KFF04230.1"/>
    <property type="molecule type" value="Genomic_DNA"/>
</dbReference>